<proteinExistence type="predicted"/>
<evidence type="ECO:0000259" key="1">
    <source>
        <dbReference type="Pfam" id="PF00884"/>
    </source>
</evidence>
<dbReference type="InterPro" id="IPR017850">
    <property type="entry name" value="Alkaline_phosphatase_core_sf"/>
</dbReference>
<dbReference type="Gene3D" id="3.40.720.10">
    <property type="entry name" value="Alkaline Phosphatase, subunit A"/>
    <property type="match status" value="1"/>
</dbReference>
<dbReference type="Pfam" id="PF00884">
    <property type="entry name" value="Sulfatase"/>
    <property type="match status" value="1"/>
</dbReference>
<sequence length="472" mass="52687">MNIKNILAFAILITGFGIQSQETKNSSKNNKKPNIIFILADDMGYNELGSYGGKIIETPNIDQLAKEGMKFSNHYCGSNICAPSRGTLMTGKHTGHAYIRDNRALPYEGNEPIPAAEITVAEILKTAGYTTGAFGKWGLGYPASEGSPNNQGFDQFYGYNGQIHAHNYFTSYLRKNDLVELNANIDAPYSVYSADIIKDRALEFVEANKNTPFFLYFCPTLPHNPYHQPDDKTLEYYAKKTGFPIGDAHSEDFSVPKYAALTSRLDQEVGEIVAKLKELNLLDDTLIIFASDNGSALTKEEDSFLRTGGDLRGRKSEVYEGGIKSPLIAFWKGKIIPGSSSSHISAFWDFLPTCAEIVKAKTPDNIDGISYLPTLLGKTDKQKQHDYLYWERSQSQAIRKGDMKANFVYDKATQKQNIEIYNLAQDPFEKNNLAETMPELKAEFVKIAQTARVESEIFPLVKKAKKAKVKTH</sequence>
<dbReference type="SUPFAM" id="SSF53649">
    <property type="entry name" value="Alkaline phosphatase-like"/>
    <property type="match status" value="1"/>
</dbReference>
<organism evidence="2 3">
    <name type="scientific">Flavobacterium myungsuense</name>
    <dbReference type="NCBI Taxonomy" id="651823"/>
    <lineage>
        <taxon>Bacteria</taxon>
        <taxon>Pseudomonadati</taxon>
        <taxon>Bacteroidota</taxon>
        <taxon>Flavobacteriia</taxon>
        <taxon>Flavobacteriales</taxon>
        <taxon>Flavobacteriaceae</taxon>
        <taxon>Flavobacterium</taxon>
    </lineage>
</organism>
<keyword evidence="3" id="KW-1185">Reference proteome</keyword>
<dbReference type="Proteomes" id="UP001597051">
    <property type="component" value="Unassembled WGS sequence"/>
</dbReference>
<evidence type="ECO:0000313" key="2">
    <source>
        <dbReference type="EMBL" id="MFD0982862.1"/>
    </source>
</evidence>
<protein>
    <submittedName>
        <fullName evidence="2">Arylsulfatase</fullName>
    </submittedName>
</protein>
<dbReference type="PANTHER" id="PTHR43751">
    <property type="entry name" value="SULFATASE"/>
    <property type="match status" value="1"/>
</dbReference>
<dbReference type="Gene3D" id="3.30.1120.10">
    <property type="match status" value="1"/>
</dbReference>
<feature type="domain" description="Sulfatase N-terminal" evidence="1">
    <location>
        <begin position="33"/>
        <end position="356"/>
    </location>
</feature>
<dbReference type="InterPro" id="IPR052701">
    <property type="entry name" value="GAG_Ulvan_Degrading_Sulfatases"/>
</dbReference>
<dbReference type="RefSeq" id="WP_379753812.1">
    <property type="nucleotide sequence ID" value="NZ_JBHSYB010000010.1"/>
</dbReference>
<comment type="caution">
    <text evidence="2">The sequence shown here is derived from an EMBL/GenBank/DDBJ whole genome shotgun (WGS) entry which is preliminary data.</text>
</comment>
<name>A0ABW3IZU8_9FLAO</name>
<dbReference type="CDD" id="cd16145">
    <property type="entry name" value="ARS_like"/>
    <property type="match status" value="1"/>
</dbReference>
<gene>
    <name evidence="2" type="ORF">ACFQ0S_00055</name>
</gene>
<dbReference type="EMBL" id="JBHTIZ010000001">
    <property type="protein sequence ID" value="MFD0982862.1"/>
    <property type="molecule type" value="Genomic_DNA"/>
</dbReference>
<reference evidence="3" key="1">
    <citation type="journal article" date="2019" name="Int. J. Syst. Evol. Microbiol.">
        <title>The Global Catalogue of Microorganisms (GCM) 10K type strain sequencing project: providing services to taxonomists for standard genome sequencing and annotation.</title>
        <authorList>
            <consortium name="The Broad Institute Genomics Platform"/>
            <consortium name="The Broad Institute Genome Sequencing Center for Infectious Disease"/>
            <person name="Wu L."/>
            <person name="Ma J."/>
        </authorList>
    </citation>
    <scope>NUCLEOTIDE SEQUENCE [LARGE SCALE GENOMIC DNA]</scope>
    <source>
        <strain evidence="3">CECT 7649</strain>
    </source>
</reference>
<dbReference type="InterPro" id="IPR000917">
    <property type="entry name" value="Sulfatase_N"/>
</dbReference>
<evidence type="ECO:0000313" key="3">
    <source>
        <dbReference type="Proteomes" id="UP001597051"/>
    </source>
</evidence>
<dbReference type="PANTHER" id="PTHR43751:SF3">
    <property type="entry name" value="SULFATASE N-TERMINAL DOMAIN-CONTAINING PROTEIN"/>
    <property type="match status" value="1"/>
</dbReference>
<accession>A0ABW3IZU8</accession>